<comment type="similarity">
    <text evidence="2">Belongs to the ELP6 family.</text>
</comment>
<comment type="caution">
    <text evidence="4">The sequence shown here is derived from an EMBL/GenBank/DDBJ whole genome shotgun (WGS) entry which is preliminary data.</text>
</comment>
<evidence type="ECO:0000256" key="3">
    <source>
        <dbReference type="ARBA" id="ARBA00020263"/>
    </source>
</evidence>
<evidence type="ECO:0000256" key="2">
    <source>
        <dbReference type="ARBA" id="ARBA00008837"/>
    </source>
</evidence>
<organism evidence="4 5">
    <name type="scientific">Trichogramma kaykai</name>
    <dbReference type="NCBI Taxonomy" id="54128"/>
    <lineage>
        <taxon>Eukaryota</taxon>
        <taxon>Metazoa</taxon>
        <taxon>Ecdysozoa</taxon>
        <taxon>Arthropoda</taxon>
        <taxon>Hexapoda</taxon>
        <taxon>Insecta</taxon>
        <taxon>Pterygota</taxon>
        <taxon>Neoptera</taxon>
        <taxon>Endopterygota</taxon>
        <taxon>Hymenoptera</taxon>
        <taxon>Apocrita</taxon>
        <taxon>Proctotrupomorpha</taxon>
        <taxon>Chalcidoidea</taxon>
        <taxon>Trichogrammatidae</taxon>
        <taxon>Trichogramma</taxon>
    </lineage>
</organism>
<dbReference type="Gene3D" id="3.40.50.300">
    <property type="entry name" value="P-loop containing nucleotide triphosphate hydrolases"/>
    <property type="match status" value="1"/>
</dbReference>
<protein>
    <recommendedName>
        <fullName evidence="3">Elongator complex protein 6</fullName>
    </recommendedName>
</protein>
<accession>A0ABD2XHY9</accession>
<dbReference type="AlphaFoldDB" id="A0ABD2XHY9"/>
<evidence type="ECO:0000313" key="5">
    <source>
        <dbReference type="Proteomes" id="UP001627154"/>
    </source>
</evidence>
<reference evidence="4 5" key="1">
    <citation type="journal article" date="2024" name="bioRxiv">
        <title>A reference genome for Trichogramma kaykai: A tiny desert-dwelling parasitoid wasp with competing sex-ratio distorters.</title>
        <authorList>
            <person name="Culotta J."/>
            <person name="Lindsey A.R."/>
        </authorList>
    </citation>
    <scope>NUCLEOTIDE SEQUENCE [LARGE SCALE GENOMIC DNA]</scope>
    <source>
        <strain evidence="4 5">KSX58</strain>
    </source>
</reference>
<comment type="pathway">
    <text evidence="1">tRNA modification; 5-methoxycarbonylmethyl-2-thiouridine-tRNA biosynthesis.</text>
</comment>
<gene>
    <name evidence="4" type="ORF">TKK_002748</name>
</gene>
<dbReference type="InterPro" id="IPR018627">
    <property type="entry name" value="ELP6"/>
</dbReference>
<dbReference type="PANTHER" id="PTHR16184">
    <property type="entry name" value="ELONGATOR COMPLEX PROTEIN 6"/>
    <property type="match status" value="1"/>
</dbReference>
<evidence type="ECO:0000313" key="4">
    <source>
        <dbReference type="EMBL" id="KAL3404705.1"/>
    </source>
</evidence>
<keyword evidence="5" id="KW-1185">Reference proteome</keyword>
<dbReference type="PANTHER" id="PTHR16184:SF6">
    <property type="entry name" value="ELONGATOR COMPLEX PROTEIN 6"/>
    <property type="match status" value="1"/>
</dbReference>
<dbReference type="CDD" id="cd19495">
    <property type="entry name" value="Elp6"/>
    <property type="match status" value="1"/>
</dbReference>
<dbReference type="Proteomes" id="UP001627154">
    <property type="component" value="Unassembled WGS sequence"/>
</dbReference>
<sequence length="267" mass="30824">MEEIREAIGIDKATTSGSLIFIEEHHHSDANFVLQAIIAHCKEKNHMLNLVLFHNTFGHFHNVGMKLGYNLKKDLNNTVNVIEPLKVVSKNIHLQNSDNIKENLEFDITNKSTHLVNQLVKIIKDECISKAKEMSEQKVYLIIDDLSHLFDVGLNVQDIWYFIRCIRSFINDEPLLTLCVTSHVFDSSLEFCETNIIANVLKHSADLVIVVRPLETGQSREISGKLAVYWKSESERLRFKWSEEMTYLYKLHDREVKLFAPGSSRIM</sequence>
<dbReference type="EMBL" id="JBJJXI010000023">
    <property type="protein sequence ID" value="KAL3404705.1"/>
    <property type="molecule type" value="Genomic_DNA"/>
</dbReference>
<dbReference type="Pfam" id="PF09807">
    <property type="entry name" value="ELP6"/>
    <property type="match status" value="1"/>
</dbReference>
<name>A0ABD2XHY9_9HYME</name>
<evidence type="ECO:0000256" key="1">
    <source>
        <dbReference type="ARBA" id="ARBA00005043"/>
    </source>
</evidence>
<proteinExistence type="inferred from homology"/>
<dbReference type="InterPro" id="IPR027417">
    <property type="entry name" value="P-loop_NTPase"/>
</dbReference>